<gene>
    <name evidence="9" type="primary">si:dkey-72l14.3</name>
</gene>
<evidence type="ECO:0000256" key="3">
    <source>
        <dbReference type="ARBA" id="ARBA00022801"/>
    </source>
</evidence>
<dbReference type="GO" id="GO:0031410">
    <property type="term" value="C:cytoplasmic vesicle"/>
    <property type="evidence" value="ECO:0007669"/>
    <property type="project" value="TreeGrafter"/>
</dbReference>
<dbReference type="GO" id="GO:0030214">
    <property type="term" value="P:hyaluronan catabolic process"/>
    <property type="evidence" value="ECO:0007669"/>
    <property type="project" value="TreeGrafter"/>
</dbReference>
<comment type="catalytic activity">
    <reaction evidence="1 6">
        <text>Random hydrolysis of (1-&gt;4)-linkages between N-acetyl-beta-D-glucosamine and D-glucuronate residues in hyaluronate.</text>
        <dbReference type="EC" id="3.2.1.35"/>
    </reaction>
</comment>
<sequence>MFDPAYPLTVRKLSLAVKEHDRLRGPEEVRPREAPAPMAWTEPWLHPDQRTAPRPSCRLRAFLSAVSGAQPAFVLPFLLLLAACMAGPPQPATPPLLSGQPFIIFWGVRDSSCSNRPDPRTFGMEREGRVSVFYEDTLGNYPYFINKDTPVNGGLPQHTKLNNHLQKTQQDLEAAVPAPRYLGLGVLRWAEWAPQWFRNRERQTMYLEASRKLLKTFFPNWTPEEVERWSQVDFEASAQSVIAETLREVQRLRPKALWGVSPYPSCHSGNYSGQCSAAEMALNDELLWLWRRCSALYPLLTLEKLQSGTPGSRLYLSSRIKEALRVSSLTATEADIPVFPLVKSVYTSTNTFLSQADLVSTIGESAAMGTAGVVIWERSETKTERECQDLAEFLGKVLGPYSNNVTMATRLCSASLCQGKGRCVRQNADSPAYLHLPPPSRATEKTEATKATNQQGTDSKTAEPDPAEMWKKNFQCQWYKSSDGDASDQQSPKDGASVGGTVDANSAEIVGTTTASTAASTTASTTSSTSAATSVSTTRGVSLTESRESSSASVGSPTPSLELASDAGRTLLAAPSLTLLLFLLAGNICLKL</sequence>
<dbReference type="RefSeq" id="XP_055366540.1">
    <property type="nucleotide sequence ID" value="XM_055510565.1"/>
</dbReference>
<dbReference type="Pfam" id="PF01630">
    <property type="entry name" value="Glyco_hydro_56"/>
    <property type="match status" value="1"/>
</dbReference>
<evidence type="ECO:0000313" key="8">
    <source>
        <dbReference type="Proteomes" id="UP000515150"/>
    </source>
</evidence>
<evidence type="ECO:0000256" key="2">
    <source>
        <dbReference type="ARBA" id="ARBA00008871"/>
    </source>
</evidence>
<dbReference type="PANTHER" id="PTHR11769">
    <property type="entry name" value="HYALURONIDASE"/>
    <property type="match status" value="1"/>
</dbReference>
<evidence type="ECO:0000256" key="4">
    <source>
        <dbReference type="ARBA" id="ARBA00023157"/>
    </source>
</evidence>
<dbReference type="InterPro" id="IPR013785">
    <property type="entry name" value="Aldolase_TIM"/>
</dbReference>
<name>A0A9W2XYB0_BETSP</name>
<keyword evidence="5 6" id="KW-0326">Glycosidase</keyword>
<dbReference type="GO" id="GO:0005975">
    <property type="term" value="P:carbohydrate metabolic process"/>
    <property type="evidence" value="ECO:0007669"/>
    <property type="project" value="InterPro"/>
</dbReference>
<dbReference type="EC" id="3.2.1.35" evidence="6"/>
<accession>A0A9W2XYB0</accession>
<evidence type="ECO:0000256" key="6">
    <source>
        <dbReference type="RuleBase" id="RU610713"/>
    </source>
</evidence>
<feature type="region of interest" description="Disordered" evidence="7">
    <location>
        <begin position="515"/>
        <end position="560"/>
    </location>
</feature>
<dbReference type="PRINTS" id="PR00846">
    <property type="entry name" value="GLHYDRLASE56"/>
</dbReference>
<comment type="similarity">
    <text evidence="2 6">Belongs to the glycosyl hydrolase 56 family.</text>
</comment>
<feature type="region of interest" description="Disordered" evidence="7">
    <location>
        <begin position="481"/>
        <end position="501"/>
    </location>
</feature>
<evidence type="ECO:0000256" key="1">
    <source>
        <dbReference type="ARBA" id="ARBA00000251"/>
    </source>
</evidence>
<evidence type="ECO:0000256" key="7">
    <source>
        <dbReference type="SAM" id="MobiDB-lite"/>
    </source>
</evidence>
<keyword evidence="8" id="KW-1185">Reference proteome</keyword>
<feature type="region of interest" description="Disordered" evidence="7">
    <location>
        <begin position="430"/>
        <end position="468"/>
    </location>
</feature>
<dbReference type="PANTHER" id="PTHR11769:SF36">
    <property type="entry name" value="HYALURONIDASE"/>
    <property type="match status" value="1"/>
</dbReference>
<keyword evidence="3 6" id="KW-0378">Hydrolase</keyword>
<dbReference type="GO" id="GO:0004415">
    <property type="term" value="F:hyalurononglucosaminidase activity"/>
    <property type="evidence" value="ECO:0007669"/>
    <property type="project" value="UniProtKB-UniRule"/>
</dbReference>
<dbReference type="GeneID" id="114859214"/>
<dbReference type="InterPro" id="IPR017853">
    <property type="entry name" value="GH"/>
</dbReference>
<dbReference type="OrthoDB" id="8951657at2759"/>
<proteinExistence type="inferred from homology"/>
<protein>
    <recommendedName>
        <fullName evidence="6">Hyaluronidase</fullName>
        <ecNumber evidence="6">3.2.1.35</ecNumber>
    </recommendedName>
</protein>
<dbReference type="Proteomes" id="UP000515150">
    <property type="component" value="Chromosome 7"/>
</dbReference>
<evidence type="ECO:0000313" key="9">
    <source>
        <dbReference type="RefSeq" id="XP_055366540.1"/>
    </source>
</evidence>
<dbReference type="SUPFAM" id="SSF51445">
    <property type="entry name" value="(Trans)glycosidases"/>
    <property type="match status" value="1"/>
</dbReference>
<reference evidence="9" key="1">
    <citation type="submission" date="2025-08" db="UniProtKB">
        <authorList>
            <consortium name="RefSeq"/>
        </authorList>
    </citation>
    <scope>IDENTIFICATION</scope>
</reference>
<evidence type="ECO:0000256" key="5">
    <source>
        <dbReference type="ARBA" id="ARBA00023295"/>
    </source>
</evidence>
<dbReference type="AlphaFoldDB" id="A0A9W2XYB0"/>
<dbReference type="InterPro" id="IPR018155">
    <property type="entry name" value="Hyaluronidase"/>
</dbReference>
<keyword evidence="4" id="KW-1015">Disulfide bond</keyword>
<dbReference type="Gene3D" id="3.20.20.70">
    <property type="entry name" value="Aldolase class I"/>
    <property type="match status" value="1"/>
</dbReference>
<dbReference type="FunFam" id="3.20.20.70:FF:000065">
    <property type="entry name" value="Hyaluronidase"/>
    <property type="match status" value="1"/>
</dbReference>
<organism evidence="8 9">
    <name type="scientific">Betta splendens</name>
    <name type="common">Siamese fighting fish</name>
    <dbReference type="NCBI Taxonomy" id="158456"/>
    <lineage>
        <taxon>Eukaryota</taxon>
        <taxon>Metazoa</taxon>
        <taxon>Chordata</taxon>
        <taxon>Craniata</taxon>
        <taxon>Vertebrata</taxon>
        <taxon>Euteleostomi</taxon>
        <taxon>Actinopterygii</taxon>
        <taxon>Neopterygii</taxon>
        <taxon>Teleostei</taxon>
        <taxon>Neoteleostei</taxon>
        <taxon>Acanthomorphata</taxon>
        <taxon>Anabantaria</taxon>
        <taxon>Anabantiformes</taxon>
        <taxon>Anabantoidei</taxon>
        <taxon>Osphronemidae</taxon>
        <taxon>Betta</taxon>
    </lineage>
</organism>